<evidence type="ECO:0000313" key="1">
    <source>
        <dbReference type="EMBL" id="TNN84723.1"/>
    </source>
</evidence>
<dbReference type="EMBL" id="SRLO01000025">
    <property type="protein sequence ID" value="TNN84723.1"/>
    <property type="molecule type" value="Genomic_DNA"/>
</dbReference>
<organism evidence="1 2">
    <name type="scientific">Liparis tanakae</name>
    <name type="common">Tanaka's snailfish</name>
    <dbReference type="NCBI Taxonomy" id="230148"/>
    <lineage>
        <taxon>Eukaryota</taxon>
        <taxon>Metazoa</taxon>
        <taxon>Chordata</taxon>
        <taxon>Craniata</taxon>
        <taxon>Vertebrata</taxon>
        <taxon>Euteleostomi</taxon>
        <taxon>Actinopterygii</taxon>
        <taxon>Neopterygii</taxon>
        <taxon>Teleostei</taxon>
        <taxon>Neoteleostei</taxon>
        <taxon>Acanthomorphata</taxon>
        <taxon>Eupercaria</taxon>
        <taxon>Perciformes</taxon>
        <taxon>Cottioidei</taxon>
        <taxon>Cottales</taxon>
        <taxon>Liparidae</taxon>
        <taxon>Liparis</taxon>
    </lineage>
</organism>
<accession>A0A4Z2J5D3</accession>
<dbReference type="Proteomes" id="UP000314294">
    <property type="component" value="Unassembled WGS sequence"/>
</dbReference>
<name>A0A4Z2J5D3_9TELE</name>
<protein>
    <submittedName>
        <fullName evidence="1">Uncharacterized protein</fullName>
    </submittedName>
</protein>
<sequence>MRCGGNFCAGYDLKELANHTASLKSEQDVPKGPGPMDLSRPLIAAVGVFAVAGVVEDTDVPSQTEVIRKSWIHIKLNRITLMGGHCSGLCFDVVRIPAAPAAHQNSSHFTWSKEAQCVSSISQEPMVLTERPIGAQDGFAHTDQRTEFFLMTTIRYRLWQQQQQQQQRHREIWTPLDLITRTITV</sequence>
<comment type="caution">
    <text evidence="1">The sequence shown here is derived from an EMBL/GenBank/DDBJ whole genome shotgun (WGS) entry which is preliminary data.</text>
</comment>
<gene>
    <name evidence="1" type="ORF">EYF80_005138</name>
</gene>
<reference evidence="1 2" key="1">
    <citation type="submission" date="2019-03" db="EMBL/GenBank/DDBJ databases">
        <title>First draft genome of Liparis tanakae, snailfish: a comprehensive survey of snailfish specific genes.</title>
        <authorList>
            <person name="Kim W."/>
            <person name="Song I."/>
            <person name="Jeong J.-H."/>
            <person name="Kim D."/>
            <person name="Kim S."/>
            <person name="Ryu S."/>
            <person name="Song J.Y."/>
            <person name="Lee S.K."/>
        </authorList>
    </citation>
    <scope>NUCLEOTIDE SEQUENCE [LARGE SCALE GENOMIC DNA]</scope>
    <source>
        <tissue evidence="1">Muscle</tissue>
    </source>
</reference>
<dbReference type="AlphaFoldDB" id="A0A4Z2J5D3"/>
<proteinExistence type="predicted"/>
<evidence type="ECO:0000313" key="2">
    <source>
        <dbReference type="Proteomes" id="UP000314294"/>
    </source>
</evidence>
<dbReference type="OrthoDB" id="448450at2759"/>
<keyword evidence="2" id="KW-1185">Reference proteome</keyword>